<dbReference type="AlphaFoldDB" id="A0A9E7RTM5"/>
<feature type="transmembrane region" description="Helical" evidence="1">
    <location>
        <begin position="104"/>
        <end position="126"/>
    </location>
</feature>
<feature type="transmembrane region" description="Helical" evidence="1">
    <location>
        <begin position="31"/>
        <end position="49"/>
    </location>
</feature>
<keyword evidence="1" id="KW-0472">Membrane</keyword>
<evidence type="ECO:0000256" key="1">
    <source>
        <dbReference type="SAM" id="Phobius"/>
    </source>
</evidence>
<dbReference type="Proteomes" id="UP001065373">
    <property type="component" value="Chromosome"/>
</dbReference>
<evidence type="ECO:0000313" key="2">
    <source>
        <dbReference type="EMBL" id="MEJ8543317.1"/>
    </source>
</evidence>
<dbReference type="EMBL" id="JAXUHJ010000010">
    <property type="protein sequence ID" value="MEJ8543317.1"/>
    <property type="molecule type" value="Genomic_DNA"/>
</dbReference>
<reference evidence="3" key="1">
    <citation type="submission" date="2022-09" db="EMBL/GenBank/DDBJ databases">
        <title>Characterization of three MwoI isoschizomers from sequenced genome and metagenomes.</title>
        <authorList>
            <person name="Fomenkov A."/>
            <person name="Xu S.Y."/>
            <person name="Roberts R.J."/>
        </authorList>
    </citation>
    <scope>NUCLEOTIDE SEQUENCE</scope>
    <source>
        <strain evidence="3">DSM 2970</strain>
    </source>
</reference>
<dbReference type="RefSeq" id="WP_261599670.1">
    <property type="nucleotide sequence ID" value="NZ_CP104550.1"/>
</dbReference>
<organism evidence="3">
    <name type="scientific">Methanothermobacter wolfeii</name>
    <name type="common">Methanobacterium wolfei</name>
    <dbReference type="NCBI Taxonomy" id="145261"/>
    <lineage>
        <taxon>Archaea</taxon>
        <taxon>Methanobacteriati</taxon>
        <taxon>Methanobacteriota</taxon>
        <taxon>Methanomada group</taxon>
        <taxon>Methanobacteria</taxon>
        <taxon>Methanobacteriales</taxon>
        <taxon>Methanobacteriaceae</taxon>
        <taxon>Methanothermobacter</taxon>
    </lineage>
</organism>
<dbReference type="Proteomes" id="UP001369247">
    <property type="component" value="Unassembled WGS sequence"/>
</dbReference>
<dbReference type="EMBL" id="CP104550">
    <property type="protein sequence ID" value="UXH31983.1"/>
    <property type="molecule type" value="Genomic_DNA"/>
</dbReference>
<evidence type="ECO:0000313" key="3">
    <source>
        <dbReference type="EMBL" id="UXH31983.1"/>
    </source>
</evidence>
<feature type="transmembrane region" description="Helical" evidence="1">
    <location>
        <begin position="171"/>
        <end position="189"/>
    </location>
</feature>
<dbReference type="GeneID" id="75105862"/>
<reference evidence="2 4" key="2">
    <citation type="submission" date="2023-12" db="EMBL/GenBank/DDBJ databases">
        <title>Phenotypic and Genomic Characterization of Methanothermobacter wolfeii Strain BSEL, a CO2-Capturing Archaeon with Minimal Nutrient Requirements.</title>
        <authorList>
            <person name="Ale Enriquez F."/>
            <person name="Ahring B.K."/>
        </authorList>
    </citation>
    <scope>NUCLEOTIDE SEQUENCE [LARGE SCALE GENOMIC DNA]</scope>
    <source>
        <strain evidence="2 4">BSEL-1</strain>
    </source>
</reference>
<keyword evidence="1" id="KW-1133">Transmembrane helix</keyword>
<keyword evidence="1" id="KW-0812">Transmembrane</keyword>
<evidence type="ECO:0000313" key="4">
    <source>
        <dbReference type="Proteomes" id="UP001369247"/>
    </source>
</evidence>
<gene>
    <name evidence="3" type="ORF">N5910_01380</name>
    <name evidence="2" type="ORF">U2150_07435</name>
</gene>
<feature type="transmembrane region" description="Helical" evidence="1">
    <location>
        <begin position="138"/>
        <end position="159"/>
    </location>
</feature>
<protein>
    <submittedName>
        <fullName evidence="3">Uncharacterized protein</fullName>
    </submittedName>
</protein>
<sequence length="207" mass="23348">MKRVVALTRAFDIIMAGIISGIVAFTTSKIGVGGTVIGAVIGSMLYQLLSYYFREPLKNVKTERVESRVVFAIPLMIIVVIEAIYLLGNFYWKPQQIFYLLEEATAWNLFRSVGVGLMVMGIYPLLQPETIKKSYGHILIIMGFIILLRGLVDVQSPIVTIYRTVFYEFDILIALAVILVLSYMVISILKDSVVIVREEEVSEENEK</sequence>
<feature type="transmembrane region" description="Helical" evidence="1">
    <location>
        <begin position="69"/>
        <end position="92"/>
    </location>
</feature>
<name>A0A9E7RTM5_METWO</name>
<feature type="transmembrane region" description="Helical" evidence="1">
    <location>
        <begin position="7"/>
        <end position="25"/>
    </location>
</feature>
<keyword evidence="4" id="KW-1185">Reference proteome</keyword>
<accession>A0A9E7RTM5</accession>
<proteinExistence type="predicted"/>